<feature type="binding site" evidence="10">
    <location>
        <position position="244"/>
    </location>
    <ligand>
        <name>substrate</name>
    </ligand>
</feature>
<evidence type="ECO:0000313" key="13">
    <source>
        <dbReference type="EMBL" id="CAD7242842.1"/>
    </source>
</evidence>
<accession>A0A7R9A1P7</accession>
<dbReference type="InterPro" id="IPR011059">
    <property type="entry name" value="Metal-dep_hydrolase_composite"/>
</dbReference>
<proteinExistence type="inferred from homology"/>
<comment type="cofactor">
    <cofactor evidence="11">
        <name>a divalent metal cation</name>
        <dbReference type="ChEBI" id="CHEBI:60240"/>
    </cofactor>
    <text evidence="11">Binds 1 divalent metal cation per subunit.</text>
</comment>
<evidence type="ECO:0000256" key="5">
    <source>
        <dbReference type="ARBA" id="ARBA00022801"/>
    </source>
</evidence>
<dbReference type="PANTHER" id="PTHR11113">
    <property type="entry name" value="N-ACETYLGLUCOSAMINE-6-PHOSPHATE DEACETYLASE"/>
    <property type="match status" value="1"/>
</dbReference>
<dbReference type="AlphaFoldDB" id="A0A7R9A1P7"/>
<comment type="similarity">
    <text evidence="1 8">Belongs to the metallo-dependent hydrolases superfamily. NagA family.</text>
</comment>
<dbReference type="GO" id="GO:0046872">
    <property type="term" value="F:metal ion binding"/>
    <property type="evidence" value="ECO:0007669"/>
    <property type="project" value="UniProtKB-KW"/>
</dbReference>
<dbReference type="InterPro" id="IPR032466">
    <property type="entry name" value="Metal_Hydrolase"/>
</dbReference>
<dbReference type="NCBIfam" id="TIGR00221">
    <property type="entry name" value="nagA"/>
    <property type="match status" value="1"/>
</dbReference>
<feature type="active site" description="Proton donor/acceptor" evidence="9">
    <location>
        <position position="295"/>
    </location>
</feature>
<organism evidence="13">
    <name type="scientific">Darwinula stevensoni</name>
    <dbReference type="NCBI Taxonomy" id="69355"/>
    <lineage>
        <taxon>Eukaryota</taxon>
        <taxon>Metazoa</taxon>
        <taxon>Ecdysozoa</taxon>
        <taxon>Arthropoda</taxon>
        <taxon>Crustacea</taxon>
        <taxon>Oligostraca</taxon>
        <taxon>Ostracoda</taxon>
        <taxon>Podocopa</taxon>
        <taxon>Podocopida</taxon>
        <taxon>Darwinulocopina</taxon>
        <taxon>Darwinuloidea</taxon>
        <taxon>Darwinulidae</taxon>
        <taxon>Darwinula</taxon>
    </lineage>
</organism>
<dbReference type="GO" id="GO:0019262">
    <property type="term" value="P:N-acetylneuraminate catabolic process"/>
    <property type="evidence" value="ECO:0007669"/>
    <property type="project" value="UniProtKB-ARBA"/>
</dbReference>
<dbReference type="EMBL" id="LR899841">
    <property type="protein sequence ID" value="CAD7242842.1"/>
    <property type="molecule type" value="Genomic_DNA"/>
</dbReference>
<evidence type="ECO:0000256" key="9">
    <source>
        <dbReference type="PIRSR" id="PIRSR038994-1"/>
    </source>
</evidence>
<evidence type="ECO:0000256" key="6">
    <source>
        <dbReference type="ARBA" id="ARBA00023277"/>
    </source>
</evidence>
<evidence type="ECO:0000256" key="1">
    <source>
        <dbReference type="ARBA" id="ARBA00010716"/>
    </source>
</evidence>
<feature type="binding site" evidence="10">
    <location>
        <position position="156"/>
    </location>
    <ligand>
        <name>substrate</name>
    </ligand>
</feature>
<feature type="domain" description="Amidohydrolase-related" evidence="12">
    <location>
        <begin position="63"/>
        <end position="399"/>
    </location>
</feature>
<feature type="binding site" evidence="11">
    <location>
        <position position="233"/>
    </location>
    <ligand>
        <name>Zn(2+)</name>
        <dbReference type="ChEBI" id="CHEBI:29105"/>
    </ligand>
</feature>
<reference evidence="13" key="1">
    <citation type="submission" date="2020-11" db="EMBL/GenBank/DDBJ databases">
        <authorList>
            <person name="Tran Van P."/>
        </authorList>
    </citation>
    <scope>NUCLEOTIDE SEQUENCE</scope>
</reference>
<dbReference type="Pfam" id="PF01979">
    <property type="entry name" value="Amidohydro_1"/>
    <property type="match status" value="1"/>
</dbReference>
<dbReference type="EC" id="3.5.1.25" evidence="2 8"/>
<evidence type="ECO:0000256" key="10">
    <source>
        <dbReference type="PIRSR" id="PIRSR038994-2"/>
    </source>
</evidence>
<evidence type="ECO:0000256" key="8">
    <source>
        <dbReference type="PIRNR" id="PIRNR038994"/>
    </source>
</evidence>
<dbReference type="Gene3D" id="3.20.20.140">
    <property type="entry name" value="Metal-dependent hydrolases"/>
    <property type="match status" value="1"/>
</dbReference>
<dbReference type="PIRSF" id="PIRSF038994">
    <property type="entry name" value="NagA"/>
    <property type="match status" value="1"/>
</dbReference>
<dbReference type="InterPro" id="IPR003764">
    <property type="entry name" value="GlcNAc_6-P_deAcase"/>
</dbReference>
<keyword evidence="4 11" id="KW-0479">Metal-binding</keyword>
<comment type="catalytic activity">
    <reaction evidence="7 8">
        <text>N-acetyl-D-glucosamine 6-phosphate + H2O = D-glucosamine 6-phosphate + acetate</text>
        <dbReference type="Rhea" id="RHEA:22936"/>
        <dbReference type="ChEBI" id="CHEBI:15377"/>
        <dbReference type="ChEBI" id="CHEBI:30089"/>
        <dbReference type="ChEBI" id="CHEBI:57513"/>
        <dbReference type="ChEBI" id="CHEBI:58725"/>
        <dbReference type="EC" id="3.5.1.25"/>
    </reaction>
</comment>
<dbReference type="Proteomes" id="UP000677054">
    <property type="component" value="Unassembled WGS sequence"/>
</dbReference>
<dbReference type="Gene3D" id="2.30.40.10">
    <property type="entry name" value="Urease, subunit C, domain 1"/>
    <property type="match status" value="1"/>
</dbReference>
<dbReference type="GO" id="GO:0006046">
    <property type="term" value="P:N-acetylglucosamine catabolic process"/>
    <property type="evidence" value="ECO:0007669"/>
    <property type="project" value="TreeGrafter"/>
</dbReference>
<dbReference type="OrthoDB" id="10264777at2759"/>
<keyword evidence="5 8" id="KW-0378">Hydrolase</keyword>
<sequence length="417" mass="45619">MKSVAMERERNIVTRFKNCSLLRNHEIIREDLWIQDGKIINPELLFFDAKRRPDLEVECRGAILSPGFIDLQINGGFGVDFSHNEVDVEEGVKRVATGLLQFGVTAFCPTIISSTPEKYHKILPRLKRRIGSKENGAEVLGVHLEGPFISAAKRGAHFEEFIRPLDKGWQSVMDVYGCLENVSIVTLAPELHQASGVISRLITMGITVSLGHSSATLVEGEVGVQNGASFITHLFNAMPPFHHRDPGLVGLLTSIQIPSDHILFYGVIADGIHTHPAALRIAYRTHYPGLVLVTDAISAMGLGDGTHILGEQRIQIDGRRATIKGTTTLAGSVATMDQCIQHLRKAARCSTVEALEAATLHPAQVLGDDKRKGSLDYGADADFVLLDEDLNVQGTFIRGIQVYANPMLPPFEPLPCD</sequence>
<evidence type="ECO:0000259" key="12">
    <source>
        <dbReference type="Pfam" id="PF01979"/>
    </source>
</evidence>
<feature type="binding site" evidence="10">
    <location>
        <position position="273"/>
    </location>
    <ligand>
        <name>substrate</name>
    </ligand>
</feature>
<dbReference type="InterPro" id="IPR006680">
    <property type="entry name" value="Amidohydro-rel"/>
</dbReference>
<evidence type="ECO:0000313" key="14">
    <source>
        <dbReference type="Proteomes" id="UP000677054"/>
    </source>
</evidence>
<evidence type="ECO:0000256" key="3">
    <source>
        <dbReference type="ARBA" id="ARBA00018029"/>
    </source>
</evidence>
<dbReference type="CDD" id="cd00854">
    <property type="entry name" value="NagA"/>
    <property type="match status" value="1"/>
</dbReference>
<keyword evidence="14" id="KW-1185">Reference proteome</keyword>
<dbReference type="EMBL" id="CAJPEV010000324">
    <property type="protein sequence ID" value="CAG0883994.1"/>
    <property type="molecule type" value="Genomic_DNA"/>
</dbReference>
<dbReference type="GO" id="GO:0008448">
    <property type="term" value="F:N-acetylglucosamine-6-phosphate deacetylase activity"/>
    <property type="evidence" value="ECO:0007669"/>
    <property type="project" value="UniProtKB-UniRule"/>
</dbReference>
<protein>
    <recommendedName>
        <fullName evidence="3 8">N-acetylglucosamine-6-phosphate deacetylase</fullName>
        <ecNumber evidence="2 8">3.5.1.25</ecNumber>
    </recommendedName>
</protein>
<dbReference type="PANTHER" id="PTHR11113:SF14">
    <property type="entry name" value="N-ACETYLGLUCOSAMINE-6-PHOSPHATE DEACETYLASE"/>
    <property type="match status" value="1"/>
</dbReference>
<dbReference type="SUPFAM" id="SSF51338">
    <property type="entry name" value="Composite domain of metallo-dependent hydrolases"/>
    <property type="match status" value="1"/>
</dbReference>
<feature type="binding site" evidence="10">
    <location>
        <begin position="329"/>
        <end position="331"/>
    </location>
    <ligand>
        <name>substrate</name>
    </ligand>
</feature>
<feature type="binding site" evidence="10">
    <location>
        <begin position="236"/>
        <end position="237"/>
    </location>
    <ligand>
        <name>substrate</name>
    </ligand>
</feature>
<dbReference type="SUPFAM" id="SSF51556">
    <property type="entry name" value="Metallo-dependent hydrolases"/>
    <property type="match status" value="1"/>
</dbReference>
<name>A0A7R9A1P7_9CRUS</name>
<dbReference type="FunFam" id="3.20.20.140:FF:000023">
    <property type="entry name" value="N-acetylglucosamine-6-phosphate deacetylase"/>
    <property type="match status" value="1"/>
</dbReference>
<feature type="binding site" evidence="11">
    <location>
        <position position="212"/>
    </location>
    <ligand>
        <name>Zn(2+)</name>
        <dbReference type="ChEBI" id="CHEBI:29105"/>
    </ligand>
</feature>
<dbReference type="GO" id="GO:0106279">
    <property type="term" value="P:negative regulation of UDP-N-acetylglucosamine biosynthetic process"/>
    <property type="evidence" value="ECO:0007669"/>
    <property type="project" value="UniProtKB-ARBA"/>
</dbReference>
<evidence type="ECO:0000256" key="11">
    <source>
        <dbReference type="PIRSR" id="PIRSR038994-3"/>
    </source>
</evidence>
<evidence type="ECO:0000256" key="4">
    <source>
        <dbReference type="ARBA" id="ARBA00022723"/>
    </source>
</evidence>
<evidence type="ECO:0000256" key="2">
    <source>
        <dbReference type="ARBA" id="ARBA00011899"/>
    </source>
</evidence>
<feature type="binding site" evidence="11">
    <location>
        <position position="145"/>
    </location>
    <ligand>
        <name>Zn(2+)</name>
        <dbReference type="ChEBI" id="CHEBI:29105"/>
    </ligand>
</feature>
<evidence type="ECO:0000256" key="7">
    <source>
        <dbReference type="ARBA" id="ARBA00047647"/>
    </source>
</evidence>
<gene>
    <name evidence="13" type="ORF">DSTB1V02_LOCUS2786</name>
</gene>
<keyword evidence="6 8" id="KW-0119">Carbohydrate metabolism</keyword>